<keyword evidence="4" id="KW-0436">Ligase</keyword>
<dbReference type="GO" id="GO:0005524">
    <property type="term" value="F:ATP binding"/>
    <property type="evidence" value="ECO:0007669"/>
    <property type="project" value="UniProtKB-KW"/>
</dbReference>
<evidence type="ECO:0000256" key="3">
    <source>
        <dbReference type="ARBA" id="ARBA00022490"/>
    </source>
</evidence>
<dbReference type="AlphaFoldDB" id="A0A218W4N8"/>
<dbReference type="Gene3D" id="3.90.190.20">
    <property type="entry name" value="Mur ligase, C-terminal domain"/>
    <property type="match status" value="1"/>
</dbReference>
<reference evidence="10" key="1">
    <citation type="journal article" date="2017" name="Plant J.">
        <title>The pomegranate (Punica granatum L.) genome and the genomics of punicalagin biosynthesis.</title>
        <authorList>
            <person name="Qin G."/>
            <person name="Xu C."/>
            <person name="Ming R."/>
            <person name="Tang H."/>
            <person name="Guyot R."/>
            <person name="Kramer E.M."/>
            <person name="Hu Y."/>
            <person name="Yi X."/>
            <person name="Qi Y."/>
            <person name="Xu X."/>
            <person name="Gao Z."/>
            <person name="Pan H."/>
            <person name="Jian J."/>
            <person name="Tian Y."/>
            <person name="Yue Z."/>
            <person name="Xu Y."/>
        </authorList>
    </citation>
    <scope>NUCLEOTIDE SEQUENCE [LARGE SCALE GENOMIC DNA]</scope>
    <source>
        <strain evidence="10">cv. Dabenzi</strain>
    </source>
</reference>
<feature type="domain" description="Mur ligase C-terminal" evidence="7">
    <location>
        <begin position="375"/>
        <end position="495"/>
    </location>
</feature>
<dbReference type="GO" id="GO:0051301">
    <property type="term" value="P:cell division"/>
    <property type="evidence" value="ECO:0007669"/>
    <property type="project" value="InterPro"/>
</dbReference>
<comment type="pathway">
    <text evidence="2">Cell wall biogenesis; peptidoglycan biosynthesis.</text>
</comment>
<dbReference type="HAMAP" id="MF_00639">
    <property type="entry name" value="MurD"/>
    <property type="match status" value="1"/>
</dbReference>
<evidence type="ECO:0000259" key="7">
    <source>
        <dbReference type="Pfam" id="PF02875"/>
    </source>
</evidence>
<evidence type="ECO:0000256" key="4">
    <source>
        <dbReference type="ARBA" id="ARBA00022598"/>
    </source>
</evidence>
<evidence type="ECO:0000313" key="11">
    <source>
        <dbReference type="Proteomes" id="UP000515151"/>
    </source>
</evidence>
<dbReference type="OrthoDB" id="2017201at2759"/>
<keyword evidence="11" id="KW-1185">Reference proteome</keyword>
<dbReference type="EMBL" id="MTKT01005400">
    <property type="protein sequence ID" value="OWM67201.1"/>
    <property type="molecule type" value="Genomic_DNA"/>
</dbReference>
<gene>
    <name evidence="12" type="primary">LOC116207463</name>
    <name evidence="9" type="ORF">CDL15_Pgr000653</name>
</gene>
<organism evidence="9 10">
    <name type="scientific">Punica granatum</name>
    <name type="common">Pomegranate</name>
    <dbReference type="NCBI Taxonomy" id="22663"/>
    <lineage>
        <taxon>Eukaryota</taxon>
        <taxon>Viridiplantae</taxon>
        <taxon>Streptophyta</taxon>
        <taxon>Embryophyta</taxon>
        <taxon>Tracheophyta</taxon>
        <taxon>Spermatophyta</taxon>
        <taxon>Magnoliopsida</taxon>
        <taxon>eudicotyledons</taxon>
        <taxon>Gunneridae</taxon>
        <taxon>Pentapetalae</taxon>
        <taxon>rosids</taxon>
        <taxon>malvids</taxon>
        <taxon>Myrtales</taxon>
        <taxon>Lythraceae</taxon>
        <taxon>Punica</taxon>
    </lineage>
</organism>
<evidence type="ECO:0000313" key="10">
    <source>
        <dbReference type="Proteomes" id="UP000197138"/>
    </source>
</evidence>
<dbReference type="InterPro" id="IPR013221">
    <property type="entry name" value="Mur_ligase_cen"/>
</dbReference>
<name>A0A218W4N8_PUNGR</name>
<dbReference type="NCBIfam" id="TIGR01087">
    <property type="entry name" value="murD"/>
    <property type="match status" value="1"/>
</dbReference>
<dbReference type="PANTHER" id="PTHR43692">
    <property type="entry name" value="UDP-N-ACETYLMURAMOYLALANINE--D-GLUTAMATE LIGASE"/>
    <property type="match status" value="1"/>
</dbReference>
<dbReference type="GeneID" id="116207463"/>
<evidence type="ECO:0000256" key="2">
    <source>
        <dbReference type="ARBA" id="ARBA00004752"/>
    </source>
</evidence>
<dbReference type="RefSeq" id="XP_031396276.1">
    <property type="nucleotide sequence ID" value="XM_031540416.1"/>
</dbReference>
<accession>A0A218W4N8</accession>
<evidence type="ECO:0000256" key="1">
    <source>
        <dbReference type="ARBA" id="ARBA00004496"/>
    </source>
</evidence>
<evidence type="ECO:0000259" key="8">
    <source>
        <dbReference type="Pfam" id="PF08245"/>
    </source>
</evidence>
<evidence type="ECO:0000313" key="12">
    <source>
        <dbReference type="RefSeq" id="XP_031396276.1"/>
    </source>
</evidence>
<protein>
    <submittedName>
        <fullName evidence="12">Uncharacterized protein LOC116207463</fullName>
    </submittedName>
</protein>
<dbReference type="SUPFAM" id="SSF53623">
    <property type="entry name" value="MurD-like peptide ligases, catalytic domain"/>
    <property type="match status" value="1"/>
</dbReference>
<feature type="domain" description="Mur ligase central" evidence="8">
    <location>
        <begin position="164"/>
        <end position="349"/>
    </location>
</feature>
<dbReference type="SUPFAM" id="SSF53244">
    <property type="entry name" value="MurD-like peptide ligases, peptide-binding domain"/>
    <property type="match status" value="1"/>
</dbReference>
<dbReference type="Proteomes" id="UP000515151">
    <property type="component" value="Chromosome 5"/>
</dbReference>
<dbReference type="Proteomes" id="UP000197138">
    <property type="component" value="Unassembled WGS sequence"/>
</dbReference>
<dbReference type="PANTHER" id="PTHR43692:SF1">
    <property type="entry name" value="UDP-N-ACETYLMURAMOYLALANINE--D-GLUTAMATE LIGASE"/>
    <property type="match status" value="1"/>
</dbReference>
<comment type="subcellular location">
    <subcellularLocation>
        <location evidence="1">Cytoplasm</location>
    </subcellularLocation>
</comment>
<reference evidence="12" key="4">
    <citation type="submission" date="2025-04" db="UniProtKB">
        <authorList>
            <consortium name="RefSeq"/>
        </authorList>
    </citation>
    <scope>IDENTIFICATION</scope>
    <source>
        <tissue evidence="12">Leaf</tissue>
    </source>
</reference>
<evidence type="ECO:0000256" key="5">
    <source>
        <dbReference type="ARBA" id="ARBA00022741"/>
    </source>
</evidence>
<dbReference type="SUPFAM" id="SSF51984">
    <property type="entry name" value="MurCD N-terminal domain"/>
    <property type="match status" value="1"/>
</dbReference>
<reference evidence="9" key="2">
    <citation type="submission" date="2017-06" db="EMBL/GenBank/DDBJ databases">
        <title>The pomegranate genome and the genomics of punicalagin biosynthesis.</title>
        <authorList>
            <person name="Xu C."/>
        </authorList>
    </citation>
    <scope>NUCLEOTIDE SEQUENCE [LARGE SCALE GENOMIC DNA]</scope>
    <source>
        <tissue evidence="9">Fresh leaf</tissue>
    </source>
</reference>
<keyword evidence="6" id="KW-0067">ATP-binding</keyword>
<dbReference type="Gene3D" id="3.40.1190.10">
    <property type="entry name" value="Mur-like, catalytic domain"/>
    <property type="match status" value="1"/>
</dbReference>
<dbReference type="Pfam" id="PF02875">
    <property type="entry name" value="Mur_ligase_C"/>
    <property type="match status" value="1"/>
</dbReference>
<dbReference type="InterPro" id="IPR036615">
    <property type="entry name" value="Mur_ligase_C_dom_sf"/>
</dbReference>
<evidence type="ECO:0000313" key="9">
    <source>
        <dbReference type="EMBL" id="OWM67201.1"/>
    </source>
</evidence>
<dbReference type="Pfam" id="PF21799">
    <property type="entry name" value="MurD-like_N"/>
    <property type="match status" value="1"/>
</dbReference>
<evidence type="ECO:0000256" key="6">
    <source>
        <dbReference type="ARBA" id="ARBA00022840"/>
    </source>
</evidence>
<reference evidence="11" key="3">
    <citation type="journal article" date="2020" name="Plant Biotechnol. J.">
        <title>The pomegranate (Punica granatum L.) draft genome dissects genetic divergence between soft- and hard-seeded cultivars.</title>
        <authorList>
            <person name="Luo X."/>
            <person name="Li H."/>
            <person name="Wu Z."/>
            <person name="Yao W."/>
            <person name="Zhao P."/>
            <person name="Cao D."/>
            <person name="Yu H."/>
            <person name="Li K."/>
            <person name="Poudel K."/>
            <person name="Zhao D."/>
            <person name="Zhang F."/>
            <person name="Xia X."/>
            <person name="Chen L."/>
            <person name="Wang Q."/>
            <person name="Jing D."/>
            <person name="Cao S."/>
        </authorList>
    </citation>
    <scope>NUCLEOTIDE SEQUENCE [LARGE SCALE GENOMIC DNA]</scope>
</reference>
<sequence length="534" mass="57847">MFHGPRPEAQGMELRSPTHELRRFHLSVSHRLSPESRRRRIIQSSTTGQDLKGRSVAVVGLGKSGRAAAWLALARGASVLAIDRDKKLCPLEHDPAFENHDEIRTILGKIDIEQLHSADTIVVSPGVPLDNYGLRSLLQSGVQVMSELDFAAKVLPNSIKILAVTGTNGKSTVATFAGQILNHCGVEAFVGGNLGNPLSELAYQYIKMPSVESEIKVAVVEVSSYQMEIPCEHFHPSVSIILNLTPDHLERHGTMRNYAACKCRLLSHMNNTRLGLIPFGNQLLNEAIMDYVDDFSLAWIGSFPGVKINTEAKIASLNVPDIGVNSLLDLGKLKAIGTHNYQNAAVAALSVLGLDIRIDPESINLAIETLMPPPHRMQLVHEDSRGVTWVDDSKATNVEATLAGLMSMKGRKSVVLLGGLAKVKDSQDSDGFEVLVELLKDHRCVITFGSSGKQIYQTLSASGLSTPCIQASGLKDAVRLAREMAKHGDTVLLSPGCASFDEFNNFEHRGDVFKELAISLKSSIESIGSVSAQS</sequence>
<dbReference type="Gene3D" id="3.40.50.720">
    <property type="entry name" value="NAD(P)-binding Rossmann-like Domain"/>
    <property type="match status" value="1"/>
</dbReference>
<dbReference type="GO" id="GO:0008764">
    <property type="term" value="F:UDP-N-acetylmuramoylalanine-D-glutamate ligase activity"/>
    <property type="evidence" value="ECO:0007669"/>
    <property type="project" value="UniProtKB-EC"/>
</dbReference>
<dbReference type="InterPro" id="IPR036565">
    <property type="entry name" value="Mur-like_cat_sf"/>
</dbReference>
<dbReference type="GO" id="GO:0005737">
    <property type="term" value="C:cytoplasm"/>
    <property type="evidence" value="ECO:0007669"/>
    <property type="project" value="UniProtKB-SubCell"/>
</dbReference>
<dbReference type="GO" id="GO:0008360">
    <property type="term" value="P:regulation of cell shape"/>
    <property type="evidence" value="ECO:0007669"/>
    <property type="project" value="InterPro"/>
</dbReference>
<dbReference type="InterPro" id="IPR004101">
    <property type="entry name" value="Mur_ligase_C"/>
</dbReference>
<dbReference type="UniPathway" id="UPA00219"/>
<dbReference type="InterPro" id="IPR005762">
    <property type="entry name" value="MurD"/>
</dbReference>
<proteinExistence type="inferred from homology"/>
<keyword evidence="3" id="KW-0963">Cytoplasm</keyword>
<keyword evidence="5" id="KW-0547">Nucleotide-binding</keyword>
<dbReference type="Pfam" id="PF08245">
    <property type="entry name" value="Mur_ligase_M"/>
    <property type="match status" value="1"/>
</dbReference>